<evidence type="ECO:0000313" key="11">
    <source>
        <dbReference type="Proteomes" id="UP001600888"/>
    </source>
</evidence>
<proteinExistence type="inferred from homology"/>
<feature type="region of interest" description="Disordered" evidence="9">
    <location>
        <begin position="513"/>
        <end position="533"/>
    </location>
</feature>
<evidence type="ECO:0000313" key="10">
    <source>
        <dbReference type="EMBL" id="KAL2292862.1"/>
    </source>
</evidence>
<dbReference type="EMBL" id="JBAWTH010000002">
    <property type="protein sequence ID" value="KAL2292862.1"/>
    <property type="molecule type" value="Genomic_DNA"/>
</dbReference>
<dbReference type="Proteomes" id="UP001600888">
    <property type="component" value="Unassembled WGS sequence"/>
</dbReference>
<evidence type="ECO:0000256" key="3">
    <source>
        <dbReference type="ARBA" id="ARBA00019610"/>
    </source>
</evidence>
<evidence type="ECO:0000256" key="5">
    <source>
        <dbReference type="ARBA" id="ARBA00023163"/>
    </source>
</evidence>
<keyword evidence="8" id="KW-0010">Activator</keyword>
<feature type="compositionally biased region" description="Acidic residues" evidence="9">
    <location>
        <begin position="189"/>
        <end position="212"/>
    </location>
</feature>
<dbReference type="InterPro" id="IPR019313">
    <property type="entry name" value="Mediator_Med17"/>
</dbReference>
<dbReference type="PANTHER" id="PTHR13114:SF7">
    <property type="entry name" value="MEDIATOR OF RNA POLYMERASE II TRANSCRIPTION SUBUNIT 17"/>
    <property type="match status" value="1"/>
</dbReference>
<protein>
    <recommendedName>
        <fullName evidence="3 8">Mediator of RNA polymerase II transcription subunit 17</fullName>
    </recommendedName>
    <alternativeName>
        <fullName evidence="7 8">Mediator complex subunit 17</fullName>
    </alternativeName>
</protein>
<comment type="caution">
    <text evidence="10">The sequence shown here is derived from an EMBL/GenBank/DDBJ whole genome shotgun (WGS) entry which is preliminary data.</text>
</comment>
<keyword evidence="4 8" id="KW-0805">Transcription regulation</keyword>
<evidence type="ECO:0000256" key="8">
    <source>
        <dbReference type="RuleBase" id="RU364140"/>
    </source>
</evidence>
<keyword evidence="6 8" id="KW-0539">Nucleus</keyword>
<evidence type="ECO:0000256" key="7">
    <source>
        <dbReference type="ARBA" id="ARBA00032014"/>
    </source>
</evidence>
<evidence type="ECO:0000256" key="9">
    <source>
        <dbReference type="SAM" id="MobiDB-lite"/>
    </source>
</evidence>
<accession>A0ABR4FDU7</accession>
<dbReference type="Gene3D" id="6.10.250.2620">
    <property type="match status" value="1"/>
</dbReference>
<name>A0ABR4FDU7_9PEZI</name>
<comment type="function">
    <text evidence="8">Component of the Mediator complex, a coactivator involved in the regulated transcription of nearly all RNA polymerase II-dependent genes. Mediator functions as a bridge to convey information from gene-specific regulatory proteins to the basal RNA polymerase II transcription machinery. Mediator is recruited to promoters by direct interactions with regulatory proteins and serves as a scaffold for the assembly of a functional preinitiation complex with RNA polymerase II and the general transcription factors.</text>
</comment>
<reference evidence="10 11" key="1">
    <citation type="submission" date="2024-03" db="EMBL/GenBank/DDBJ databases">
        <title>A high-quality draft genome sequence of Diaporthe vaccinii, a causative agent of upright dieback and viscid rot disease in cranberry plants.</title>
        <authorList>
            <person name="Sarrasin M."/>
            <person name="Lang B.F."/>
            <person name="Burger G."/>
        </authorList>
    </citation>
    <scope>NUCLEOTIDE SEQUENCE [LARGE SCALE GENOMIC DNA]</scope>
    <source>
        <strain evidence="10 11">IS7</strain>
    </source>
</reference>
<comment type="similarity">
    <text evidence="2 8">Belongs to the Mediator complex subunit 17 family.</text>
</comment>
<keyword evidence="11" id="KW-1185">Reference proteome</keyword>
<comment type="subcellular location">
    <subcellularLocation>
        <location evidence="1 8">Nucleus</location>
    </subcellularLocation>
</comment>
<evidence type="ECO:0000256" key="6">
    <source>
        <dbReference type="ARBA" id="ARBA00023242"/>
    </source>
</evidence>
<feature type="region of interest" description="Disordered" evidence="9">
    <location>
        <begin position="180"/>
        <end position="212"/>
    </location>
</feature>
<evidence type="ECO:0000256" key="4">
    <source>
        <dbReference type="ARBA" id="ARBA00023015"/>
    </source>
</evidence>
<dbReference type="Pfam" id="PF10156">
    <property type="entry name" value="Med17"/>
    <property type="match status" value="1"/>
</dbReference>
<organism evidence="10 11">
    <name type="scientific">Diaporthe vaccinii</name>
    <dbReference type="NCBI Taxonomy" id="105482"/>
    <lineage>
        <taxon>Eukaryota</taxon>
        <taxon>Fungi</taxon>
        <taxon>Dikarya</taxon>
        <taxon>Ascomycota</taxon>
        <taxon>Pezizomycotina</taxon>
        <taxon>Sordariomycetes</taxon>
        <taxon>Sordariomycetidae</taxon>
        <taxon>Diaporthales</taxon>
        <taxon>Diaporthaceae</taxon>
        <taxon>Diaporthe</taxon>
        <taxon>Diaporthe eres species complex</taxon>
    </lineage>
</organism>
<comment type="subunit">
    <text evidence="8">Component of the Mediator complex.</text>
</comment>
<evidence type="ECO:0000256" key="2">
    <source>
        <dbReference type="ARBA" id="ARBA00005635"/>
    </source>
</evidence>
<sequence>MRGGICAGAAFQLRQQHSRDSFNLGPYRCPCRRLAYEPSYPRRPQKPPIFATTRDVAGELLKTTPHNTSTISHSYISTTAYSIGLPGSRTATKRPKGRPCATPDLCRAQLQRRTCALSIPAANMASNPAQSFVLRPVPQSDRRPKNLGEFIARVNADRGFRNITEETLRKDMEAEAEANGILESKEVDMANDEGADGDGDGEGNKAEDDEGADQVGIEDLHQAIGDVRLHAETAHQNAMLALDFVSLLITKENPRPAQDTVSPALRDLVGIGSLGADKLAASNVTPQRLLDHKLVATGWKLTDIDRTVNSVLTSASRLQKEISVETKYWAEVLAVSEKGWAVTRVPNEPETLGVRYGFSEAAPGFRNTSLAPMRRGDDGTVDLDCGKMLGESQRLLVTFEKNHRIVGRSSLPRPLPQDAPLEERVLEARNTIFAQELWHEMNREGRLLQAYGVRLENDALSYTLNDDIRIVFSLQPLEQAIEEGASETLPEDYRAESLSSALHQLLTYAHRINNQRRSRPDSKNRDQSTTMSPYPLLRPVLANLQHETSIDDATRFISDLSTILHSAGIATVNYKLVEPPLSLDLASTNGSPSEALIQALFGALELQYELNITPESRLLINCKTVMGNVIATTYHVSILPPAQGGTNPLSKAYPPVHLQGEGYTLPDLKYYLQQAVARVLVDRASTIVLTARAPSPSDEDELPIVWAKHISGVALENSNDAREQLRFEVILSELGHPELHLFGSWVVDQPKPATRTWTWTVGDVKQGLKKESIEQVLRNVVARVAQPLP</sequence>
<evidence type="ECO:0000256" key="1">
    <source>
        <dbReference type="ARBA" id="ARBA00004123"/>
    </source>
</evidence>
<dbReference type="PANTHER" id="PTHR13114">
    <property type="entry name" value="MEDIATOR OF RNA POLYMERASE II TRANSCRIPTION SUBUNIT 17"/>
    <property type="match status" value="1"/>
</dbReference>
<keyword evidence="5 8" id="KW-0804">Transcription</keyword>
<gene>
    <name evidence="8" type="primary">MED17</name>
    <name evidence="10" type="ORF">FJTKL_07917</name>
</gene>